<keyword evidence="6 11" id="KW-0547">Nucleotide-binding</keyword>
<feature type="binding site" evidence="11">
    <location>
        <position position="126"/>
    </location>
    <ligand>
        <name>ATP</name>
        <dbReference type="ChEBI" id="CHEBI:30616"/>
    </ligand>
</feature>
<comment type="caution">
    <text evidence="12">The sequence shown here is derived from an EMBL/GenBank/DDBJ whole genome shotgun (WGS) entry which is preliminary data.</text>
</comment>
<gene>
    <name evidence="11" type="primary">aroK</name>
    <name evidence="12" type="ORF">JIN81_06210</name>
</gene>
<dbReference type="PROSITE" id="PS01128">
    <property type="entry name" value="SHIKIMATE_KINASE"/>
    <property type="match status" value="1"/>
</dbReference>
<dbReference type="GO" id="GO:0009073">
    <property type="term" value="P:aromatic amino acid family biosynthetic process"/>
    <property type="evidence" value="ECO:0007669"/>
    <property type="project" value="UniProtKB-KW"/>
</dbReference>
<comment type="similarity">
    <text evidence="2 11">Belongs to the shikimate kinase family.</text>
</comment>
<reference evidence="12" key="1">
    <citation type="submission" date="2021-01" db="EMBL/GenBank/DDBJ databases">
        <title>Modified the classification status of verrucomicrobia.</title>
        <authorList>
            <person name="Feng X."/>
        </authorList>
    </citation>
    <scope>NUCLEOTIDE SEQUENCE</scope>
    <source>
        <strain evidence="12">KCTC 22201</strain>
    </source>
</reference>
<accession>A0A934RBA2</accession>
<dbReference type="HAMAP" id="MF_00109">
    <property type="entry name" value="Shikimate_kinase"/>
    <property type="match status" value="1"/>
</dbReference>
<feature type="binding site" evidence="11">
    <location>
        <position position="64"/>
    </location>
    <ligand>
        <name>substrate</name>
    </ligand>
</feature>
<organism evidence="12 13">
    <name type="scientific">Haloferula rosea</name>
    <dbReference type="NCBI Taxonomy" id="490093"/>
    <lineage>
        <taxon>Bacteria</taxon>
        <taxon>Pseudomonadati</taxon>
        <taxon>Verrucomicrobiota</taxon>
        <taxon>Verrucomicrobiia</taxon>
        <taxon>Verrucomicrobiales</taxon>
        <taxon>Verrucomicrobiaceae</taxon>
        <taxon>Haloferula</taxon>
    </lineage>
</organism>
<evidence type="ECO:0000313" key="12">
    <source>
        <dbReference type="EMBL" id="MBK1826603.1"/>
    </source>
</evidence>
<comment type="caution">
    <text evidence="11">Lacks conserved residue(s) required for the propagation of feature annotation.</text>
</comment>
<dbReference type="EMBL" id="JAENII010000004">
    <property type="protein sequence ID" value="MBK1826603.1"/>
    <property type="molecule type" value="Genomic_DNA"/>
</dbReference>
<dbReference type="PANTHER" id="PTHR21087:SF16">
    <property type="entry name" value="SHIKIMATE KINASE 1, CHLOROPLASTIC"/>
    <property type="match status" value="1"/>
</dbReference>
<feature type="binding site" evidence="11">
    <location>
        <position position="145"/>
    </location>
    <ligand>
        <name>substrate</name>
    </ligand>
</feature>
<name>A0A934RBA2_9BACT</name>
<feature type="binding site" evidence="11">
    <location>
        <position position="22"/>
    </location>
    <ligand>
        <name>Mg(2+)</name>
        <dbReference type="ChEBI" id="CHEBI:18420"/>
    </ligand>
</feature>
<dbReference type="Gene3D" id="3.40.50.300">
    <property type="entry name" value="P-loop containing nucleotide triphosphate hydrolases"/>
    <property type="match status" value="1"/>
</dbReference>
<evidence type="ECO:0000256" key="5">
    <source>
        <dbReference type="ARBA" id="ARBA00022679"/>
    </source>
</evidence>
<keyword evidence="11" id="KW-0460">Magnesium</keyword>
<dbReference type="GO" id="GO:0000287">
    <property type="term" value="F:magnesium ion binding"/>
    <property type="evidence" value="ECO:0007669"/>
    <property type="project" value="UniProtKB-UniRule"/>
</dbReference>
<proteinExistence type="inferred from homology"/>
<dbReference type="InterPro" id="IPR023000">
    <property type="entry name" value="Shikimate_kinase_CS"/>
</dbReference>
<keyword evidence="7 11" id="KW-0418">Kinase</keyword>
<keyword evidence="8 11" id="KW-0067">ATP-binding</keyword>
<dbReference type="InterPro" id="IPR027417">
    <property type="entry name" value="P-loop_NTPase"/>
</dbReference>
<feature type="binding site" evidence="11">
    <location>
        <position position="88"/>
    </location>
    <ligand>
        <name>substrate</name>
    </ligand>
</feature>
<evidence type="ECO:0000256" key="1">
    <source>
        <dbReference type="ARBA" id="ARBA00004842"/>
    </source>
</evidence>
<feature type="binding site" evidence="11">
    <location>
        <begin position="18"/>
        <end position="23"/>
    </location>
    <ligand>
        <name>ATP</name>
        <dbReference type="ChEBI" id="CHEBI:30616"/>
    </ligand>
</feature>
<dbReference type="Proteomes" id="UP000658278">
    <property type="component" value="Unassembled WGS sequence"/>
</dbReference>
<evidence type="ECO:0000256" key="8">
    <source>
        <dbReference type="ARBA" id="ARBA00022840"/>
    </source>
</evidence>
<dbReference type="GO" id="GO:0008652">
    <property type="term" value="P:amino acid biosynthetic process"/>
    <property type="evidence" value="ECO:0007669"/>
    <property type="project" value="UniProtKB-KW"/>
</dbReference>
<keyword evidence="9 11" id="KW-0057">Aromatic amino acid biosynthesis</keyword>
<evidence type="ECO:0000256" key="7">
    <source>
        <dbReference type="ARBA" id="ARBA00022777"/>
    </source>
</evidence>
<dbReference type="GO" id="GO:0004765">
    <property type="term" value="F:shikimate kinase activity"/>
    <property type="evidence" value="ECO:0007669"/>
    <property type="project" value="UniProtKB-UniRule"/>
</dbReference>
<dbReference type="InterPro" id="IPR031322">
    <property type="entry name" value="Shikimate/glucono_kinase"/>
</dbReference>
<dbReference type="RefSeq" id="WP_200277740.1">
    <property type="nucleotide sequence ID" value="NZ_JAENII010000004.1"/>
</dbReference>
<dbReference type="AlphaFoldDB" id="A0A934RBA2"/>
<dbReference type="GO" id="GO:0005829">
    <property type="term" value="C:cytosol"/>
    <property type="evidence" value="ECO:0007669"/>
    <property type="project" value="TreeGrafter"/>
</dbReference>
<dbReference type="GO" id="GO:0005524">
    <property type="term" value="F:ATP binding"/>
    <property type="evidence" value="ECO:0007669"/>
    <property type="project" value="UniProtKB-UniRule"/>
</dbReference>
<dbReference type="Pfam" id="PF01202">
    <property type="entry name" value="SKI"/>
    <property type="match status" value="1"/>
</dbReference>
<comment type="cofactor">
    <cofactor evidence="11">
        <name>Mg(2+)</name>
        <dbReference type="ChEBI" id="CHEBI:18420"/>
    </cofactor>
    <text evidence="11">Binds 1 Mg(2+) ion per subunit.</text>
</comment>
<keyword evidence="11" id="KW-0479">Metal-binding</keyword>
<dbReference type="SUPFAM" id="SSF52540">
    <property type="entry name" value="P-loop containing nucleoside triphosphate hydrolases"/>
    <property type="match status" value="1"/>
</dbReference>
<dbReference type="EC" id="2.7.1.71" evidence="3 11"/>
<dbReference type="PRINTS" id="PR01100">
    <property type="entry name" value="SHIKIMTKNASE"/>
</dbReference>
<comment type="subunit">
    <text evidence="11">Monomer.</text>
</comment>
<evidence type="ECO:0000256" key="4">
    <source>
        <dbReference type="ARBA" id="ARBA00022605"/>
    </source>
</evidence>
<dbReference type="GO" id="GO:0009423">
    <property type="term" value="P:chorismate biosynthetic process"/>
    <property type="evidence" value="ECO:0007669"/>
    <property type="project" value="UniProtKB-UniRule"/>
</dbReference>
<evidence type="ECO:0000256" key="2">
    <source>
        <dbReference type="ARBA" id="ARBA00006997"/>
    </source>
</evidence>
<keyword evidence="13" id="KW-1185">Reference proteome</keyword>
<keyword evidence="11" id="KW-0963">Cytoplasm</keyword>
<feature type="binding site" evidence="11">
    <location>
        <position position="40"/>
    </location>
    <ligand>
        <name>substrate</name>
    </ligand>
</feature>
<comment type="catalytic activity">
    <reaction evidence="10 11">
        <text>shikimate + ATP = 3-phosphoshikimate + ADP + H(+)</text>
        <dbReference type="Rhea" id="RHEA:13121"/>
        <dbReference type="ChEBI" id="CHEBI:15378"/>
        <dbReference type="ChEBI" id="CHEBI:30616"/>
        <dbReference type="ChEBI" id="CHEBI:36208"/>
        <dbReference type="ChEBI" id="CHEBI:145989"/>
        <dbReference type="ChEBI" id="CHEBI:456216"/>
        <dbReference type="EC" id="2.7.1.71"/>
    </reaction>
</comment>
<evidence type="ECO:0000256" key="11">
    <source>
        <dbReference type="HAMAP-Rule" id="MF_00109"/>
    </source>
</evidence>
<comment type="function">
    <text evidence="11">Catalyzes the specific phosphorylation of the 3-hydroxyl group of shikimic acid using ATP as a cosubstrate.</text>
</comment>
<evidence type="ECO:0000256" key="9">
    <source>
        <dbReference type="ARBA" id="ARBA00023141"/>
    </source>
</evidence>
<evidence type="ECO:0000313" key="13">
    <source>
        <dbReference type="Proteomes" id="UP000658278"/>
    </source>
</evidence>
<evidence type="ECO:0000256" key="10">
    <source>
        <dbReference type="ARBA" id="ARBA00048567"/>
    </source>
</evidence>
<protein>
    <recommendedName>
        <fullName evidence="3 11">Shikimate kinase</fullName>
        <shortName evidence="11">SK</shortName>
        <ecNumber evidence="3 11">2.7.1.71</ecNumber>
    </recommendedName>
</protein>
<keyword evidence="5 11" id="KW-0808">Transferase</keyword>
<comment type="subcellular location">
    <subcellularLocation>
        <location evidence="11">Cytoplasm</location>
    </subcellularLocation>
</comment>
<dbReference type="CDD" id="cd00464">
    <property type="entry name" value="SK"/>
    <property type="match status" value="1"/>
</dbReference>
<sequence>MSLGETLPKNIILIGFMGCGKSTIGRHLGKLLGYPVVDTDELIEAKASMPINDIFAKRGEDYFRQLEAAVLQELSAPDAPRRIISTGGGIVTRKVNRRLIKQLGYVVWLQVSADEIYKRTARNHDRPLLKTENPKQVIETMLTEREPLYSDCSDLTLDSGDLDAEEIACGILESARYHFSSGA</sequence>
<dbReference type="InterPro" id="IPR000623">
    <property type="entry name" value="Shikimate_kinase/TSH1"/>
</dbReference>
<comment type="pathway">
    <text evidence="1 11">Metabolic intermediate biosynthesis; chorismate biosynthesis; chorismate from D-erythrose 4-phosphate and phosphoenolpyruvate: step 5/7.</text>
</comment>
<dbReference type="PANTHER" id="PTHR21087">
    <property type="entry name" value="SHIKIMATE KINASE"/>
    <property type="match status" value="1"/>
</dbReference>
<evidence type="ECO:0000256" key="6">
    <source>
        <dbReference type="ARBA" id="ARBA00022741"/>
    </source>
</evidence>
<evidence type="ECO:0000256" key="3">
    <source>
        <dbReference type="ARBA" id="ARBA00012154"/>
    </source>
</evidence>
<keyword evidence="4 11" id="KW-0028">Amino-acid biosynthesis</keyword>